<feature type="transmembrane region" description="Helical" evidence="7">
    <location>
        <begin position="272"/>
        <end position="291"/>
    </location>
</feature>
<comment type="subcellular location">
    <subcellularLocation>
        <location evidence="1">Cell membrane</location>
        <topology evidence="1">Multi-pass membrane protein</topology>
    </subcellularLocation>
</comment>
<evidence type="ECO:0000256" key="4">
    <source>
        <dbReference type="ARBA" id="ARBA00022989"/>
    </source>
</evidence>
<dbReference type="GO" id="GO:0005886">
    <property type="term" value="C:plasma membrane"/>
    <property type="evidence" value="ECO:0007669"/>
    <property type="project" value="UniProtKB-SubCell"/>
</dbReference>
<sequence length="480" mass="50912">MPPEGGSRGKPCRNSHDDVVRPEPADVSCRGERSTFRGPELSNSLMHGKAPKEYLSLWSVIALGIGSMVGAGIFALMGQATLMAGKNVYWSFLLGGAAALLSGYTYAKLGSRYPGSGGIMDYFNQAFSHKTLSGALTLIYLGTLVITVALVAKSFGAYASRLFLPDGMVSMYSTALFASVAILLLGALNMGGAKAVGKSEVVMVAFKLLILTVLMLASFGSTVPVGADPIPVKGLDGLLGSVGLTFFAFAGYGMMANTAGNLKNPAKTLPKAIFLAIGIVLVLYLVLSYVVLSNVPATSLESHTETAVAQAAYPVLGVWGFMAVSVAALIATASAINATMFSMLDISRALAHNGQLGAIFKRPFWGNGTEGFFYLLLGILVMTNAFNLVAIANLAGACFLISYLAVFVAHWRLRKETKGNILLIILGFLLMLFILGAFFYQMFFSQPYLIPLIVLFVAACFVLEFLIRRKMAKTAASKAP</sequence>
<feature type="transmembrane region" description="Helical" evidence="7">
    <location>
        <begin position="201"/>
        <end position="219"/>
    </location>
</feature>
<dbReference type="OrthoDB" id="9804700at2"/>
<evidence type="ECO:0000256" key="7">
    <source>
        <dbReference type="SAM" id="Phobius"/>
    </source>
</evidence>
<feature type="transmembrane region" description="Helical" evidence="7">
    <location>
        <begin position="239"/>
        <end position="260"/>
    </location>
</feature>
<name>A0A2N8HFB2_9BACT</name>
<evidence type="ECO:0000256" key="2">
    <source>
        <dbReference type="ARBA" id="ARBA00022475"/>
    </source>
</evidence>
<feature type="transmembrane region" description="Helical" evidence="7">
    <location>
        <begin position="138"/>
        <end position="159"/>
    </location>
</feature>
<evidence type="ECO:0000313" key="8">
    <source>
        <dbReference type="EMBL" id="PNC18967.1"/>
    </source>
</evidence>
<evidence type="ECO:0000256" key="1">
    <source>
        <dbReference type="ARBA" id="ARBA00004651"/>
    </source>
</evidence>
<feature type="compositionally biased region" description="Basic and acidic residues" evidence="6">
    <location>
        <begin position="14"/>
        <end position="33"/>
    </location>
</feature>
<dbReference type="Gene3D" id="1.20.1740.10">
    <property type="entry name" value="Amino acid/polyamine transporter I"/>
    <property type="match status" value="1"/>
</dbReference>
<dbReference type="InterPro" id="IPR002293">
    <property type="entry name" value="AA/rel_permease1"/>
</dbReference>
<feature type="region of interest" description="Disordered" evidence="6">
    <location>
        <begin position="1"/>
        <end position="33"/>
    </location>
</feature>
<keyword evidence="3 7" id="KW-0812">Transmembrane</keyword>
<evidence type="ECO:0000256" key="6">
    <source>
        <dbReference type="SAM" id="MobiDB-lite"/>
    </source>
</evidence>
<protein>
    <submittedName>
        <fullName evidence="8">Amino acid-amine transport protein</fullName>
    </submittedName>
</protein>
<proteinExistence type="predicted"/>
<reference evidence="8 9" key="1">
    <citation type="journal article" date="2017" name="BMC Genomics">
        <title>Genome sequencing of 39 Akkermansia muciniphila isolates reveals its population structure, genomic and functional diverisity, and global distribution in mammalian gut microbiotas.</title>
        <authorList>
            <person name="Guo X."/>
            <person name="Li S."/>
            <person name="Zhang J."/>
            <person name="Wu F."/>
            <person name="Li X."/>
            <person name="Wu D."/>
            <person name="Zhang M."/>
            <person name="Ou Z."/>
            <person name="Jie Z."/>
            <person name="Yan Q."/>
            <person name="Li P."/>
            <person name="Yi J."/>
            <person name="Peng Y."/>
        </authorList>
    </citation>
    <scope>NUCLEOTIDE SEQUENCE [LARGE SCALE GENOMIC DNA]</scope>
    <source>
        <strain evidence="8 9">GP24</strain>
    </source>
</reference>
<feature type="transmembrane region" description="Helical" evidence="7">
    <location>
        <begin position="388"/>
        <end position="409"/>
    </location>
</feature>
<dbReference type="PANTHER" id="PTHR42770:SF11">
    <property type="entry name" value="INNER MEMBRANE TRANSPORT PROTEIN YBAT"/>
    <property type="match status" value="1"/>
</dbReference>
<dbReference type="PANTHER" id="PTHR42770">
    <property type="entry name" value="AMINO ACID TRANSPORTER-RELATED"/>
    <property type="match status" value="1"/>
</dbReference>
<comment type="caution">
    <text evidence="8">The sequence shown here is derived from an EMBL/GenBank/DDBJ whole genome shotgun (WGS) entry which is preliminary data.</text>
</comment>
<keyword evidence="5 7" id="KW-0472">Membrane</keyword>
<dbReference type="EMBL" id="PJKA01000006">
    <property type="protein sequence ID" value="PNC18967.1"/>
    <property type="molecule type" value="Genomic_DNA"/>
</dbReference>
<evidence type="ECO:0000256" key="5">
    <source>
        <dbReference type="ARBA" id="ARBA00023136"/>
    </source>
</evidence>
<feature type="transmembrane region" description="Helical" evidence="7">
    <location>
        <begin position="448"/>
        <end position="467"/>
    </location>
</feature>
<organism evidence="8 9">
    <name type="scientific">Akkermansia muciniphila</name>
    <dbReference type="NCBI Taxonomy" id="239935"/>
    <lineage>
        <taxon>Bacteria</taxon>
        <taxon>Pseudomonadati</taxon>
        <taxon>Verrucomicrobiota</taxon>
        <taxon>Verrucomicrobiia</taxon>
        <taxon>Verrucomicrobiales</taxon>
        <taxon>Akkermansiaceae</taxon>
        <taxon>Akkermansia</taxon>
    </lineage>
</organism>
<evidence type="ECO:0000256" key="3">
    <source>
        <dbReference type="ARBA" id="ARBA00022692"/>
    </source>
</evidence>
<dbReference type="InterPro" id="IPR050367">
    <property type="entry name" value="APC_superfamily"/>
</dbReference>
<dbReference type="RefSeq" id="WP_102712790.1">
    <property type="nucleotide sequence ID" value="NZ_PJKA01000006.1"/>
</dbReference>
<feature type="transmembrane region" description="Helical" evidence="7">
    <location>
        <begin position="171"/>
        <end position="189"/>
    </location>
</feature>
<keyword evidence="2" id="KW-1003">Cell membrane</keyword>
<feature type="transmembrane region" description="Helical" evidence="7">
    <location>
        <begin position="421"/>
        <end position="442"/>
    </location>
</feature>
<dbReference type="PIRSF" id="PIRSF006060">
    <property type="entry name" value="AA_transporter"/>
    <property type="match status" value="1"/>
</dbReference>
<dbReference type="AlphaFoldDB" id="A0A2N8HFB2"/>
<dbReference type="GO" id="GO:0022857">
    <property type="term" value="F:transmembrane transporter activity"/>
    <property type="evidence" value="ECO:0007669"/>
    <property type="project" value="InterPro"/>
</dbReference>
<keyword evidence="4 7" id="KW-1133">Transmembrane helix</keyword>
<evidence type="ECO:0000313" key="9">
    <source>
        <dbReference type="Proteomes" id="UP000236000"/>
    </source>
</evidence>
<dbReference type="Proteomes" id="UP000236000">
    <property type="component" value="Unassembled WGS sequence"/>
</dbReference>
<gene>
    <name evidence="8" type="ORF">CXU22_04040</name>
</gene>
<dbReference type="Pfam" id="PF13520">
    <property type="entry name" value="AA_permease_2"/>
    <property type="match status" value="1"/>
</dbReference>
<feature type="transmembrane region" description="Helical" evidence="7">
    <location>
        <begin position="54"/>
        <end position="76"/>
    </location>
</feature>
<feature type="transmembrane region" description="Helical" evidence="7">
    <location>
        <begin position="364"/>
        <end position="382"/>
    </location>
</feature>
<feature type="transmembrane region" description="Helical" evidence="7">
    <location>
        <begin position="311"/>
        <end position="344"/>
    </location>
</feature>
<accession>A0A2N8HFB2</accession>
<feature type="transmembrane region" description="Helical" evidence="7">
    <location>
        <begin position="88"/>
        <end position="107"/>
    </location>
</feature>